<dbReference type="KEGG" id="soy:115874802"/>
<protein>
    <submittedName>
        <fullName evidence="3 4">Uncharacterized protein LOC115874802 isoform X1</fullName>
    </submittedName>
</protein>
<dbReference type="GeneID" id="115874802"/>
<name>A0A6J2X485_SITOR</name>
<dbReference type="AlphaFoldDB" id="A0A6J2X485"/>
<feature type="region of interest" description="Disordered" evidence="1">
    <location>
        <begin position="125"/>
        <end position="153"/>
    </location>
</feature>
<feature type="region of interest" description="Disordered" evidence="1">
    <location>
        <begin position="53"/>
        <end position="73"/>
    </location>
</feature>
<sequence>MTGAEDYLKEIIRLQLKKPRNWNWELSTSRSSPHISLPTIQLYNSKGKLLVETKDDGSSSRQSWKSSDTKADRTQIHIQKCRSENLEQKLAKISEFESNRLKNKYVKRCRSDTLTDSVLLPSRRKNRSSEAVISSDRSRNKDKGVLDEVPVDRPSTQRTLNERLRDIEQRRLYGLQKSKSDVIDIQVKSKPSQHVQRPYHRRTGSDDLFQKSWHKYNIKESLKRAEKDGYKNFLDTTPYRACSVDRSSDRNRKKPVPGYLETAETVFCNNKPQNFEIKDVEKPKRYRLRQSRAGILVISDESFSSSHRKRCHGDLGDCREDSGDVIIEGDLTSSVEDLNELRKRPIPDHGRPFRQASDPAGVWTARLPTNRYGIGPRTMTSTCPDDVRAIAGRGQSCSYKTPGSETQLFYSKSDVFPFHHLTKDCNYPEEKKYRDLPVEMDANCNYTVQEPLTTPNSESGKDIAEEISKRRRRRIGRRYTDGSTSSSTALDEIQTGPLVRSPRTQETSERDLLRLVRRLSTSTPSKTDSSAKDPEEGRNFDVDTRNVDRRHVRAGVMGANVSRHSTKDFQVEDHNQVVVFVTERADTRVTVAEKVAEVVCPVIWTIGNRPLATTITGMMQRNLHWTRSRGSHLWEMEPPCTGNSPMLRQLCVRIRVMVLSDLLRRNIRPLCQTTSSTNATTTWSRILVTLSLPQRVLFLSNWPKAREV</sequence>
<dbReference type="RefSeq" id="XP_030745952.1">
    <property type="nucleotide sequence ID" value="XM_030890092.1"/>
</dbReference>
<dbReference type="InterPro" id="IPR032064">
    <property type="entry name" value="DUF4805"/>
</dbReference>
<feature type="compositionally biased region" description="Basic and acidic residues" evidence="1">
    <location>
        <begin position="529"/>
        <end position="546"/>
    </location>
</feature>
<gene>
    <name evidence="3 4" type="primary">LOC115874802</name>
</gene>
<keyword evidence="2" id="KW-1185">Reference proteome</keyword>
<reference evidence="3 4" key="1">
    <citation type="submission" date="2025-04" db="UniProtKB">
        <authorList>
            <consortium name="RefSeq"/>
        </authorList>
    </citation>
    <scope>IDENTIFICATION</scope>
    <source>
        <tissue evidence="3 4">Gonads</tissue>
    </source>
</reference>
<feature type="region of interest" description="Disordered" evidence="1">
    <location>
        <begin position="469"/>
        <end position="546"/>
    </location>
</feature>
<dbReference type="OrthoDB" id="165498at2759"/>
<dbReference type="Proteomes" id="UP000504635">
    <property type="component" value="Unplaced"/>
</dbReference>
<dbReference type="Pfam" id="PF16063">
    <property type="entry name" value="DUF4805"/>
    <property type="match status" value="1"/>
</dbReference>
<organism evidence="2 4">
    <name type="scientific">Sitophilus oryzae</name>
    <name type="common">Rice weevil</name>
    <name type="synonym">Curculio oryzae</name>
    <dbReference type="NCBI Taxonomy" id="7048"/>
    <lineage>
        <taxon>Eukaryota</taxon>
        <taxon>Metazoa</taxon>
        <taxon>Ecdysozoa</taxon>
        <taxon>Arthropoda</taxon>
        <taxon>Hexapoda</taxon>
        <taxon>Insecta</taxon>
        <taxon>Pterygota</taxon>
        <taxon>Neoptera</taxon>
        <taxon>Endopterygota</taxon>
        <taxon>Coleoptera</taxon>
        <taxon>Polyphaga</taxon>
        <taxon>Cucujiformia</taxon>
        <taxon>Curculionidae</taxon>
        <taxon>Dryophthorinae</taxon>
        <taxon>Sitophilus</taxon>
    </lineage>
</organism>
<accession>A0A6J2X485</accession>
<evidence type="ECO:0000313" key="2">
    <source>
        <dbReference type="Proteomes" id="UP000504635"/>
    </source>
</evidence>
<evidence type="ECO:0000256" key="1">
    <source>
        <dbReference type="SAM" id="MobiDB-lite"/>
    </source>
</evidence>
<dbReference type="RefSeq" id="XP_030745962.1">
    <property type="nucleotide sequence ID" value="XM_030890102.1"/>
</dbReference>
<proteinExistence type="predicted"/>
<evidence type="ECO:0000313" key="4">
    <source>
        <dbReference type="RefSeq" id="XP_030745962.1"/>
    </source>
</evidence>
<feature type="compositionally biased region" description="Basic and acidic residues" evidence="1">
    <location>
        <begin position="136"/>
        <end position="146"/>
    </location>
</feature>
<evidence type="ECO:0000313" key="3">
    <source>
        <dbReference type="RefSeq" id="XP_030745952.1"/>
    </source>
</evidence>